<evidence type="ECO:0000313" key="2">
    <source>
        <dbReference type="EMBL" id="OOR98087.1"/>
    </source>
</evidence>
<evidence type="ECO:0000259" key="1">
    <source>
        <dbReference type="PROSITE" id="PS50995"/>
    </source>
</evidence>
<dbReference type="PANTHER" id="PTHR33164:SF89">
    <property type="entry name" value="MARR FAMILY REGULATORY PROTEIN"/>
    <property type="match status" value="1"/>
</dbReference>
<dbReference type="InterPro" id="IPR036390">
    <property type="entry name" value="WH_DNA-bd_sf"/>
</dbReference>
<dbReference type="SMART" id="SM00347">
    <property type="entry name" value="HTH_MARR"/>
    <property type="match status" value="1"/>
</dbReference>
<dbReference type="PROSITE" id="PS50995">
    <property type="entry name" value="HTH_MARR_2"/>
    <property type="match status" value="1"/>
</dbReference>
<accession>A0A1T0AQ85</accession>
<gene>
    <name evidence="2" type="ORF">B0187_09825</name>
</gene>
<dbReference type="PANTHER" id="PTHR33164">
    <property type="entry name" value="TRANSCRIPTIONAL REGULATOR, MARR FAMILY"/>
    <property type="match status" value="1"/>
</dbReference>
<reference evidence="2 3" key="1">
    <citation type="submission" date="2017-02" db="EMBL/GenBank/DDBJ databases">
        <title>Draft genome sequence of Haemophilus paracuniculus CCUG 43573 type strain.</title>
        <authorList>
            <person name="Engstrom-Jakobsson H."/>
            <person name="Salva-Serra F."/>
            <person name="Thorell K."/>
            <person name="Gonzales-Siles L."/>
            <person name="Karlsson R."/>
            <person name="Boulund F."/>
            <person name="Engstrand L."/>
            <person name="Kristiansson E."/>
            <person name="Moore E."/>
        </authorList>
    </citation>
    <scope>NUCLEOTIDE SEQUENCE [LARGE SCALE GENOMIC DNA]</scope>
    <source>
        <strain evidence="2 3">CCUG 43573</strain>
    </source>
</reference>
<dbReference type="EMBL" id="MUYA01000019">
    <property type="protein sequence ID" value="OOR98087.1"/>
    <property type="molecule type" value="Genomic_DNA"/>
</dbReference>
<sequence length="154" mass="18057">MLNEFEKQINQIEEALDSWIEKWGLGYNHFAVLYSLASAEQGQCTQKQICDEWYLPKQTVFNICKAYKEKGWIEFYESPTDKRERLMRLTEQGKPHVLPIYHASEQLSERVFTKFGKKKTAQLFALLSELGELYREQIAETEVDSISEAQNQPN</sequence>
<keyword evidence="3" id="KW-1185">Reference proteome</keyword>
<organism evidence="2 3">
    <name type="scientific">Haemophilus paracuniculus</name>
    <dbReference type="NCBI Taxonomy" id="734"/>
    <lineage>
        <taxon>Bacteria</taxon>
        <taxon>Pseudomonadati</taxon>
        <taxon>Pseudomonadota</taxon>
        <taxon>Gammaproteobacteria</taxon>
        <taxon>Pasteurellales</taxon>
        <taxon>Pasteurellaceae</taxon>
        <taxon>Haemophilus</taxon>
    </lineage>
</organism>
<dbReference type="STRING" id="734.B0187_09825"/>
<evidence type="ECO:0000313" key="3">
    <source>
        <dbReference type="Proteomes" id="UP000190867"/>
    </source>
</evidence>
<dbReference type="GO" id="GO:0006950">
    <property type="term" value="P:response to stress"/>
    <property type="evidence" value="ECO:0007669"/>
    <property type="project" value="TreeGrafter"/>
</dbReference>
<name>A0A1T0AQ85_9PAST</name>
<dbReference type="InterPro" id="IPR039422">
    <property type="entry name" value="MarR/SlyA-like"/>
</dbReference>
<dbReference type="Proteomes" id="UP000190867">
    <property type="component" value="Unassembled WGS sequence"/>
</dbReference>
<dbReference type="Pfam" id="PF12802">
    <property type="entry name" value="MarR_2"/>
    <property type="match status" value="1"/>
</dbReference>
<dbReference type="SUPFAM" id="SSF46785">
    <property type="entry name" value="Winged helix' DNA-binding domain"/>
    <property type="match status" value="1"/>
</dbReference>
<feature type="domain" description="HTH marR-type" evidence="1">
    <location>
        <begin position="1"/>
        <end position="132"/>
    </location>
</feature>
<dbReference type="GO" id="GO:0003700">
    <property type="term" value="F:DNA-binding transcription factor activity"/>
    <property type="evidence" value="ECO:0007669"/>
    <property type="project" value="InterPro"/>
</dbReference>
<dbReference type="Gene3D" id="1.10.10.10">
    <property type="entry name" value="Winged helix-like DNA-binding domain superfamily/Winged helix DNA-binding domain"/>
    <property type="match status" value="1"/>
</dbReference>
<proteinExistence type="predicted"/>
<dbReference type="Gene3D" id="6.10.250.820">
    <property type="match status" value="1"/>
</dbReference>
<dbReference type="InterPro" id="IPR036388">
    <property type="entry name" value="WH-like_DNA-bd_sf"/>
</dbReference>
<protein>
    <submittedName>
        <fullName evidence="2">MarR family transcriptional regulator</fullName>
    </submittedName>
</protein>
<comment type="caution">
    <text evidence="2">The sequence shown here is derived from an EMBL/GenBank/DDBJ whole genome shotgun (WGS) entry which is preliminary data.</text>
</comment>
<dbReference type="InterPro" id="IPR000835">
    <property type="entry name" value="HTH_MarR-typ"/>
</dbReference>
<dbReference type="AlphaFoldDB" id="A0A1T0AQ85"/>